<comment type="caution">
    <text evidence="1">The sequence shown here is derived from an EMBL/GenBank/DDBJ whole genome shotgun (WGS) entry which is preliminary data.</text>
</comment>
<name>A0A9D2F2S5_9FIRM</name>
<sequence length="135" mass="14436">MTESKKKLLELASADQKLRSRLEACSHMPEEEARAQTMALAAQYGIHLTQEDFAPESREIDEDDLDAVAGGMCCFCVIGGGGTGSESDGFTSQTCVCMACGDGEGYKPNRQNPQAIHKVPRCQCVVGGQGDDCEL</sequence>
<dbReference type="Proteomes" id="UP000824031">
    <property type="component" value="Unassembled WGS sequence"/>
</dbReference>
<accession>A0A9D2F2S5</accession>
<proteinExistence type="predicted"/>
<evidence type="ECO:0000313" key="1">
    <source>
        <dbReference type="EMBL" id="HIZ48544.1"/>
    </source>
</evidence>
<reference evidence="1" key="1">
    <citation type="journal article" date="2021" name="PeerJ">
        <title>Extensive microbial diversity within the chicken gut microbiome revealed by metagenomics and culture.</title>
        <authorList>
            <person name="Gilroy R."/>
            <person name="Ravi A."/>
            <person name="Getino M."/>
            <person name="Pursley I."/>
            <person name="Horton D.L."/>
            <person name="Alikhan N.F."/>
            <person name="Baker D."/>
            <person name="Gharbi K."/>
            <person name="Hall N."/>
            <person name="Watson M."/>
            <person name="Adriaenssens E.M."/>
            <person name="Foster-Nyarko E."/>
            <person name="Jarju S."/>
            <person name="Secka A."/>
            <person name="Antonio M."/>
            <person name="Oren A."/>
            <person name="Chaudhuri R.R."/>
            <person name="La Ragione R."/>
            <person name="Hildebrand F."/>
            <person name="Pallen M.J."/>
        </authorList>
    </citation>
    <scope>NUCLEOTIDE SEQUENCE</scope>
    <source>
        <strain evidence="1">3436</strain>
    </source>
</reference>
<gene>
    <name evidence="1" type="ORF">H9810_07505</name>
</gene>
<evidence type="ECO:0000313" key="2">
    <source>
        <dbReference type="Proteomes" id="UP000824031"/>
    </source>
</evidence>
<dbReference type="AlphaFoldDB" id="A0A9D2F2S5"/>
<protein>
    <recommendedName>
        <fullName evidence="3">Nif11 domain-containing protein</fullName>
    </recommendedName>
</protein>
<reference evidence="1" key="2">
    <citation type="submission" date="2021-04" db="EMBL/GenBank/DDBJ databases">
        <authorList>
            <person name="Gilroy R."/>
        </authorList>
    </citation>
    <scope>NUCLEOTIDE SEQUENCE</scope>
    <source>
        <strain evidence="1">3436</strain>
    </source>
</reference>
<dbReference type="EMBL" id="DXBO01000112">
    <property type="protein sequence ID" value="HIZ48544.1"/>
    <property type="molecule type" value="Genomic_DNA"/>
</dbReference>
<organism evidence="1 2">
    <name type="scientific">Candidatus Gemmiger excrementavium</name>
    <dbReference type="NCBI Taxonomy" id="2838608"/>
    <lineage>
        <taxon>Bacteria</taxon>
        <taxon>Bacillati</taxon>
        <taxon>Bacillota</taxon>
        <taxon>Clostridia</taxon>
        <taxon>Eubacteriales</taxon>
        <taxon>Gemmiger</taxon>
    </lineage>
</organism>
<evidence type="ECO:0008006" key="3">
    <source>
        <dbReference type="Google" id="ProtNLM"/>
    </source>
</evidence>